<evidence type="ECO:0000256" key="1">
    <source>
        <dbReference type="SAM" id="Phobius"/>
    </source>
</evidence>
<protein>
    <submittedName>
        <fullName evidence="2">DUF2752 domain-containing protein</fullName>
    </submittedName>
</protein>
<comment type="caution">
    <text evidence="2">The sequence shown here is derived from an EMBL/GenBank/DDBJ whole genome shotgun (WGS) entry which is preliminary data.</text>
</comment>
<gene>
    <name evidence="2" type="ORF">GCM10023153_30050</name>
</gene>
<proteinExistence type="predicted"/>
<name>A0ABP8K7H5_9MICO</name>
<organism evidence="2 3">
    <name type="scientific">Ornithinibacter aureus</name>
    <dbReference type="NCBI Taxonomy" id="622664"/>
    <lineage>
        <taxon>Bacteria</taxon>
        <taxon>Bacillati</taxon>
        <taxon>Actinomycetota</taxon>
        <taxon>Actinomycetes</taxon>
        <taxon>Micrococcales</taxon>
        <taxon>Intrasporangiaceae</taxon>
        <taxon>Ornithinibacter</taxon>
    </lineage>
</organism>
<evidence type="ECO:0000313" key="3">
    <source>
        <dbReference type="Proteomes" id="UP001500390"/>
    </source>
</evidence>
<feature type="transmembrane region" description="Helical" evidence="1">
    <location>
        <begin position="119"/>
        <end position="137"/>
    </location>
</feature>
<dbReference type="Proteomes" id="UP001500390">
    <property type="component" value="Unassembled WGS sequence"/>
</dbReference>
<feature type="transmembrane region" description="Helical" evidence="1">
    <location>
        <begin position="87"/>
        <end position="107"/>
    </location>
</feature>
<keyword evidence="1" id="KW-0812">Transmembrane</keyword>
<keyword evidence="1" id="KW-0472">Membrane</keyword>
<dbReference type="EMBL" id="BAABFX010000042">
    <property type="protein sequence ID" value="GAA4401588.1"/>
    <property type="molecule type" value="Genomic_DNA"/>
</dbReference>
<accession>A0ABP8K7H5</accession>
<keyword evidence="3" id="KW-1185">Reference proteome</keyword>
<evidence type="ECO:0000313" key="2">
    <source>
        <dbReference type="EMBL" id="GAA4401588.1"/>
    </source>
</evidence>
<dbReference type="InterPro" id="IPR021215">
    <property type="entry name" value="DUF2752"/>
</dbReference>
<feature type="transmembrane region" description="Helical" evidence="1">
    <location>
        <begin position="20"/>
        <end position="39"/>
    </location>
</feature>
<reference evidence="3" key="1">
    <citation type="journal article" date="2019" name="Int. J. Syst. Evol. Microbiol.">
        <title>The Global Catalogue of Microorganisms (GCM) 10K type strain sequencing project: providing services to taxonomists for standard genome sequencing and annotation.</title>
        <authorList>
            <consortium name="The Broad Institute Genomics Platform"/>
            <consortium name="The Broad Institute Genome Sequencing Center for Infectious Disease"/>
            <person name="Wu L."/>
            <person name="Ma J."/>
        </authorList>
    </citation>
    <scope>NUCLEOTIDE SEQUENCE [LARGE SCALE GENOMIC DNA]</scope>
    <source>
        <strain evidence="3">JCM 17738</strain>
    </source>
</reference>
<sequence>MSPTSTMARPGPVTDRVRAVVLPGVIAAGVLGATAYVAAVDPSQPGHYPLCPTYALAGIYCPGCGMLRATHQLVNGDVAASIAYNPLTIPLFLGCALLFARWVYARWQGRTLRWDPPTWMPWAMALAFVAFTVARNIPGWTWLSPA</sequence>
<dbReference type="RefSeq" id="WP_159903004.1">
    <property type="nucleotide sequence ID" value="NZ_BAABFX010000042.1"/>
</dbReference>
<dbReference type="Pfam" id="PF10825">
    <property type="entry name" value="DUF2752"/>
    <property type="match status" value="1"/>
</dbReference>
<keyword evidence="1" id="KW-1133">Transmembrane helix</keyword>